<protein>
    <recommendedName>
        <fullName evidence="5">1,3-beta-glucanosyltransferase</fullName>
        <ecNumber evidence="5">2.4.1.-</ecNumber>
    </recommendedName>
</protein>
<evidence type="ECO:0000313" key="8">
    <source>
        <dbReference type="Proteomes" id="UP001391051"/>
    </source>
</evidence>
<name>A0ABR1QNR1_9PEZI</name>
<keyword evidence="4" id="KW-0325">Glycoprotein</keyword>
<feature type="region of interest" description="Disordered" evidence="6">
    <location>
        <begin position="446"/>
        <end position="466"/>
    </location>
</feature>
<sequence length="490" mass="53225">MRLSTALAALGATAAAALPQVEIKGNQFYFTGNGSEFKIRGLAYQPGGQSAFKSDGNDKFDPLSRPDQCRRDAAVIQSLGANVIRVYNLHADLNHDECVTVFNNAGIYLMLDVNSPVVNTHINKENAKSTYHHGYLENIFKVVEAFKGYSNVIAFFAGNEVIDDKKQARDNPPYIRAVTRDLKQYIKKHSDRFIAVGYAATDTRSASGAGKDSVVDLWNYLGCSIEGEEDDMSRADFFAVNIYSWCGDATFEESGYPELVKDFEKTSLPIFWSEHGCNEPVGSPRPFNEIAAMYGRDDMVKTFAGGIVFEYTQEDNKFGLVKMADTKDTESSDVELMKDFDNLSKQYDDVDWNKIKNIKTENMQVVPPPKCSSDMILGKSNGFASDFSAIPSLPSEAQGFMDDGVTGASPGKLMDTVDYKFPQNIMDSNGKQVNAQFALVEMPDAKVNDAPSNKGPGGSSGDGDESAASSVALASAALLAPVVAAIAAVL</sequence>
<feature type="chain" id="PRO_5045007263" description="1,3-beta-glucanosyltransferase" evidence="5">
    <location>
        <begin position="17"/>
        <end position="490"/>
    </location>
</feature>
<keyword evidence="5" id="KW-0449">Lipoprotein</keyword>
<evidence type="ECO:0000256" key="6">
    <source>
        <dbReference type="SAM" id="MobiDB-lite"/>
    </source>
</evidence>
<evidence type="ECO:0000256" key="2">
    <source>
        <dbReference type="ARBA" id="ARBA00007528"/>
    </source>
</evidence>
<reference evidence="7 8" key="1">
    <citation type="submission" date="2023-01" db="EMBL/GenBank/DDBJ databases">
        <title>Analysis of 21 Apiospora genomes using comparative genomics revels a genus with tremendous synthesis potential of carbohydrate active enzymes and secondary metabolites.</title>
        <authorList>
            <person name="Sorensen T."/>
        </authorList>
    </citation>
    <scope>NUCLEOTIDE SEQUENCE [LARGE SCALE GENOMIC DNA]</scope>
    <source>
        <strain evidence="7 8">CBS 24483</strain>
    </source>
</reference>
<organism evidence="7 8">
    <name type="scientific">Apiospora aurea</name>
    <dbReference type="NCBI Taxonomy" id="335848"/>
    <lineage>
        <taxon>Eukaryota</taxon>
        <taxon>Fungi</taxon>
        <taxon>Dikarya</taxon>
        <taxon>Ascomycota</taxon>
        <taxon>Pezizomycotina</taxon>
        <taxon>Sordariomycetes</taxon>
        <taxon>Xylariomycetidae</taxon>
        <taxon>Amphisphaeriales</taxon>
        <taxon>Apiosporaceae</taxon>
        <taxon>Apiospora</taxon>
    </lineage>
</organism>
<accession>A0ABR1QNR1</accession>
<evidence type="ECO:0000256" key="5">
    <source>
        <dbReference type="RuleBase" id="RU361209"/>
    </source>
</evidence>
<comment type="function">
    <text evidence="5">Splits internally a 1,3-beta-glucan molecule and transfers the newly generated reducing end (the donor) to the non-reducing end of another 1,3-beta-glucan molecule (the acceptor) forming a 1,3-beta linkage, resulting in the elongation of 1,3-beta-glucan chains in the cell wall.</text>
</comment>
<comment type="similarity">
    <text evidence="2 5">Belongs to the glycosyl hydrolase 72 family.</text>
</comment>
<dbReference type="Gene3D" id="3.20.20.80">
    <property type="entry name" value="Glycosidases"/>
    <property type="match status" value="1"/>
</dbReference>
<dbReference type="EMBL" id="JAQQWE010000002">
    <property type="protein sequence ID" value="KAK7961581.1"/>
    <property type="molecule type" value="Genomic_DNA"/>
</dbReference>
<dbReference type="Pfam" id="PF03198">
    <property type="entry name" value="Glyco_hydro_72"/>
    <property type="match status" value="1"/>
</dbReference>
<evidence type="ECO:0000256" key="3">
    <source>
        <dbReference type="ARBA" id="ARBA00022729"/>
    </source>
</evidence>
<evidence type="ECO:0000313" key="7">
    <source>
        <dbReference type="EMBL" id="KAK7961581.1"/>
    </source>
</evidence>
<dbReference type="EC" id="2.4.1.-" evidence="5"/>
<dbReference type="InterPro" id="IPR004886">
    <property type="entry name" value="Glucanosyltransferase"/>
</dbReference>
<dbReference type="PANTHER" id="PTHR31468">
    <property type="entry name" value="1,3-BETA-GLUCANOSYLTRANSFERASE GAS1"/>
    <property type="match status" value="1"/>
</dbReference>
<dbReference type="SUPFAM" id="SSF51445">
    <property type="entry name" value="(Trans)glycosidases"/>
    <property type="match status" value="1"/>
</dbReference>
<dbReference type="PANTHER" id="PTHR31468:SF4">
    <property type="entry name" value="1,3-BETA-GLUCANOSYLTRANSFERASE GAS3-RELATED"/>
    <property type="match status" value="1"/>
</dbReference>
<keyword evidence="3 5" id="KW-0732">Signal</keyword>
<keyword evidence="5" id="KW-0336">GPI-anchor</keyword>
<evidence type="ECO:0000256" key="4">
    <source>
        <dbReference type="ARBA" id="ARBA00023180"/>
    </source>
</evidence>
<proteinExistence type="inferred from homology"/>
<gene>
    <name evidence="7" type="ORF">PG986_002406</name>
</gene>
<keyword evidence="5" id="KW-0472">Membrane</keyword>
<keyword evidence="8" id="KW-1185">Reference proteome</keyword>
<comment type="caution">
    <text evidence="7">The sequence shown here is derived from an EMBL/GenBank/DDBJ whole genome shotgun (WGS) entry which is preliminary data.</text>
</comment>
<dbReference type="Proteomes" id="UP001391051">
    <property type="component" value="Unassembled WGS sequence"/>
</dbReference>
<keyword evidence="5" id="KW-0808">Transferase</keyword>
<dbReference type="RefSeq" id="XP_066703692.1">
    <property type="nucleotide sequence ID" value="XM_066838628.1"/>
</dbReference>
<dbReference type="GeneID" id="92071690"/>
<dbReference type="InterPro" id="IPR017853">
    <property type="entry name" value="GH"/>
</dbReference>
<comment type="subcellular location">
    <subcellularLocation>
        <location evidence="1 5">Cell membrane</location>
        <topology evidence="1 5">Lipid-anchor</topology>
        <topology evidence="1 5">GPI-anchor</topology>
    </subcellularLocation>
</comment>
<feature type="signal peptide" evidence="5">
    <location>
        <begin position="1"/>
        <end position="16"/>
    </location>
</feature>
<evidence type="ECO:0000256" key="1">
    <source>
        <dbReference type="ARBA" id="ARBA00004609"/>
    </source>
</evidence>